<keyword evidence="2" id="KW-0012">Acyltransferase</keyword>
<dbReference type="Gene3D" id="3.30.930.10">
    <property type="entry name" value="Bira Bifunctional Protein, Domain 2"/>
    <property type="match status" value="1"/>
</dbReference>
<dbReference type="Pfam" id="PF21948">
    <property type="entry name" value="LplA-B_cat"/>
    <property type="match status" value="1"/>
</dbReference>
<protein>
    <submittedName>
        <fullName evidence="2">Octanoyltransferase LipM</fullName>
        <ecNumber evidence="2">2.3.1.181</ecNumber>
    </submittedName>
</protein>
<accession>A0A5C6CT34</accession>
<proteinExistence type="predicted"/>
<name>A0A5C6CT34_9BACT</name>
<sequence>MQARLIELAAGGPAENMAIDQALLESVHCNAVPTLRLYTWSEPTVSLGYFQKATDRRTHLPSSTSAFVRRATGGGAIVHHHELTYSFVWPLQYASMGAKAGLYQQTHQAIVESLRSFGVQATRFGDGGNASVAGTCDSATQTPGASSGDPFLCFQRRTEEDLIVSGYKVVGSAQRTGRNAVLQHGSILLDVTPFAPELPGIVNLTSRVIALDQLAVALAEAMASVFKLEFEKFSLDAEVQQRAREVVRERFGQQSWNEKR</sequence>
<dbReference type="EC" id="2.3.1.181" evidence="2"/>
<dbReference type="InterPro" id="IPR050664">
    <property type="entry name" value="Octanoyltrans_LipM/LipL"/>
</dbReference>
<keyword evidence="3" id="KW-1185">Reference proteome</keyword>
<reference evidence="2 3" key="1">
    <citation type="submission" date="2019-02" db="EMBL/GenBank/DDBJ databases">
        <title>Deep-cultivation of Planctomycetes and their phenomic and genomic characterization uncovers novel biology.</title>
        <authorList>
            <person name="Wiegand S."/>
            <person name="Jogler M."/>
            <person name="Boedeker C."/>
            <person name="Pinto D."/>
            <person name="Vollmers J."/>
            <person name="Rivas-Marin E."/>
            <person name="Kohn T."/>
            <person name="Peeters S.H."/>
            <person name="Heuer A."/>
            <person name="Rast P."/>
            <person name="Oberbeckmann S."/>
            <person name="Bunk B."/>
            <person name="Jeske O."/>
            <person name="Meyerdierks A."/>
            <person name="Storesund J.E."/>
            <person name="Kallscheuer N."/>
            <person name="Luecker S."/>
            <person name="Lage O.M."/>
            <person name="Pohl T."/>
            <person name="Merkel B.J."/>
            <person name="Hornburger P."/>
            <person name="Mueller R.-W."/>
            <person name="Bruemmer F."/>
            <person name="Labrenz M."/>
            <person name="Spormann A.M."/>
            <person name="Op Den Camp H."/>
            <person name="Overmann J."/>
            <person name="Amann R."/>
            <person name="Jetten M.S.M."/>
            <person name="Mascher T."/>
            <person name="Medema M.H."/>
            <person name="Devos D.P."/>
            <person name="Kaster A.-K."/>
            <person name="Ovreas L."/>
            <person name="Rohde M."/>
            <person name="Galperin M.Y."/>
            <person name="Jogler C."/>
        </authorList>
    </citation>
    <scope>NUCLEOTIDE SEQUENCE [LARGE SCALE GENOMIC DNA]</scope>
    <source>
        <strain evidence="2 3">Pla52o</strain>
    </source>
</reference>
<dbReference type="SUPFAM" id="SSF55681">
    <property type="entry name" value="Class II aaRS and biotin synthetases"/>
    <property type="match status" value="1"/>
</dbReference>
<evidence type="ECO:0000313" key="2">
    <source>
        <dbReference type="EMBL" id="TWU26581.1"/>
    </source>
</evidence>
<dbReference type="GO" id="GO:0033819">
    <property type="term" value="F:lipoyl(octanoyl) transferase activity"/>
    <property type="evidence" value="ECO:0007669"/>
    <property type="project" value="UniProtKB-EC"/>
</dbReference>
<keyword evidence="2" id="KW-0808">Transferase</keyword>
<evidence type="ECO:0000259" key="1">
    <source>
        <dbReference type="PROSITE" id="PS51733"/>
    </source>
</evidence>
<comment type="caution">
    <text evidence="2">The sequence shown here is derived from an EMBL/GenBank/DDBJ whole genome shotgun (WGS) entry which is preliminary data.</text>
</comment>
<dbReference type="RefSeq" id="WP_146592908.1">
    <property type="nucleotide sequence ID" value="NZ_SJPT01000001.1"/>
</dbReference>
<dbReference type="AlphaFoldDB" id="A0A5C6CT34"/>
<dbReference type="InterPro" id="IPR045864">
    <property type="entry name" value="aa-tRNA-synth_II/BPL/LPL"/>
</dbReference>
<dbReference type="PANTHER" id="PTHR43679:SF2">
    <property type="entry name" value="OCTANOYL-[GCVH]:PROTEIN N-OCTANOYLTRANSFERASE"/>
    <property type="match status" value="1"/>
</dbReference>
<dbReference type="InterPro" id="IPR004143">
    <property type="entry name" value="BPL_LPL_catalytic"/>
</dbReference>
<dbReference type="PROSITE" id="PS51733">
    <property type="entry name" value="BPL_LPL_CATALYTIC"/>
    <property type="match status" value="1"/>
</dbReference>
<dbReference type="PANTHER" id="PTHR43679">
    <property type="entry name" value="OCTANOYLTRANSFERASE LIPM-RELATED"/>
    <property type="match status" value="1"/>
</dbReference>
<dbReference type="OrthoDB" id="9774653at2"/>
<evidence type="ECO:0000313" key="3">
    <source>
        <dbReference type="Proteomes" id="UP000316304"/>
    </source>
</evidence>
<dbReference type="Proteomes" id="UP000316304">
    <property type="component" value="Unassembled WGS sequence"/>
</dbReference>
<dbReference type="EMBL" id="SJPT01000001">
    <property type="protein sequence ID" value="TWU26581.1"/>
    <property type="molecule type" value="Genomic_DNA"/>
</dbReference>
<gene>
    <name evidence="2" type="primary">lipM</name>
    <name evidence="2" type="ORF">Pla52o_04340</name>
</gene>
<organism evidence="2 3">
    <name type="scientific">Novipirellula galeiformis</name>
    <dbReference type="NCBI Taxonomy" id="2528004"/>
    <lineage>
        <taxon>Bacteria</taxon>
        <taxon>Pseudomonadati</taxon>
        <taxon>Planctomycetota</taxon>
        <taxon>Planctomycetia</taxon>
        <taxon>Pirellulales</taxon>
        <taxon>Pirellulaceae</taxon>
        <taxon>Novipirellula</taxon>
    </lineage>
</organism>
<feature type="domain" description="BPL/LPL catalytic" evidence="1">
    <location>
        <begin position="29"/>
        <end position="230"/>
    </location>
</feature>